<feature type="domain" description="Carboxymuconolactone decarboxylase-like" evidence="1">
    <location>
        <begin position="70"/>
        <end position="130"/>
    </location>
</feature>
<dbReference type="Gene3D" id="1.20.1290.10">
    <property type="entry name" value="AhpD-like"/>
    <property type="match status" value="1"/>
</dbReference>
<sequence length="204" mass="22214">MSVQTETLGGRLPLLDPSTLSTAQKETYERLNGTWIPWASAVPFQSKLEDGRLIGPFNPILFSPAISSSFLDLQETEQNNTSLNQRVRQVVILAVGAVWKSNYELYAHAAAARRAGISEDAIRTLTSGGLPDELSEQEKIAQRYALHLSAGHHVDAALYSAAEHAFGQRGLVEITYLIGIYHTVCALLNAFEIPAPGSQAQRPS</sequence>
<reference evidence="2 3" key="1">
    <citation type="submission" date="2016-11" db="EMBL/GenBank/DDBJ databases">
        <authorList>
            <person name="Jaros S."/>
            <person name="Januszkiewicz K."/>
            <person name="Wedrychowicz H."/>
        </authorList>
    </citation>
    <scope>NUCLEOTIDE SEQUENCE [LARGE SCALE GENOMIC DNA]</scope>
    <source>
        <strain evidence="2 3">GAS138</strain>
    </source>
</reference>
<dbReference type="Pfam" id="PF02627">
    <property type="entry name" value="CMD"/>
    <property type="match status" value="1"/>
</dbReference>
<dbReference type="EMBL" id="LT670817">
    <property type="protein sequence ID" value="SHH01407.1"/>
    <property type="molecule type" value="Genomic_DNA"/>
</dbReference>
<evidence type="ECO:0000259" key="1">
    <source>
        <dbReference type="Pfam" id="PF02627"/>
    </source>
</evidence>
<organism evidence="2 3">
    <name type="scientific">Bradyrhizobium erythrophlei</name>
    <dbReference type="NCBI Taxonomy" id="1437360"/>
    <lineage>
        <taxon>Bacteria</taxon>
        <taxon>Pseudomonadati</taxon>
        <taxon>Pseudomonadota</taxon>
        <taxon>Alphaproteobacteria</taxon>
        <taxon>Hyphomicrobiales</taxon>
        <taxon>Nitrobacteraceae</taxon>
        <taxon>Bradyrhizobium</taxon>
    </lineage>
</organism>
<dbReference type="Proteomes" id="UP000189796">
    <property type="component" value="Chromosome I"/>
</dbReference>
<dbReference type="PANTHER" id="PTHR34846">
    <property type="entry name" value="4-CARBOXYMUCONOLACTONE DECARBOXYLASE FAMILY PROTEIN (AFU_ORTHOLOGUE AFUA_6G11590)"/>
    <property type="match status" value="1"/>
</dbReference>
<dbReference type="OrthoDB" id="9129225at2"/>
<proteinExistence type="predicted"/>
<accession>A0A1M5PI16</accession>
<name>A0A1M5PI16_9BRAD</name>
<dbReference type="InterPro" id="IPR029032">
    <property type="entry name" value="AhpD-like"/>
</dbReference>
<evidence type="ECO:0000313" key="3">
    <source>
        <dbReference type="Proteomes" id="UP000189796"/>
    </source>
</evidence>
<dbReference type="SUPFAM" id="SSF69118">
    <property type="entry name" value="AhpD-like"/>
    <property type="match status" value="1"/>
</dbReference>
<dbReference type="RefSeq" id="WP_079602389.1">
    <property type="nucleotide sequence ID" value="NZ_LT670817.1"/>
</dbReference>
<protein>
    <submittedName>
        <fullName evidence="2">4-carboxymuconolactone decarboxylase</fullName>
    </submittedName>
</protein>
<dbReference type="GO" id="GO:0051920">
    <property type="term" value="F:peroxiredoxin activity"/>
    <property type="evidence" value="ECO:0007669"/>
    <property type="project" value="InterPro"/>
</dbReference>
<gene>
    <name evidence="2" type="ORF">SAMN05443248_3375</name>
</gene>
<evidence type="ECO:0000313" key="2">
    <source>
        <dbReference type="EMBL" id="SHH01407.1"/>
    </source>
</evidence>
<dbReference type="PANTHER" id="PTHR34846:SF11">
    <property type="entry name" value="4-CARBOXYMUCONOLACTONE DECARBOXYLASE FAMILY PROTEIN (AFU_ORTHOLOGUE AFUA_6G11590)"/>
    <property type="match status" value="1"/>
</dbReference>
<dbReference type="AlphaFoldDB" id="A0A1M5PI16"/>
<dbReference type="InterPro" id="IPR003779">
    <property type="entry name" value="CMD-like"/>
</dbReference>